<gene>
    <name evidence="2" type="ORF">HO173_013099</name>
</gene>
<dbReference type="InterPro" id="IPR029063">
    <property type="entry name" value="SAM-dependent_MTases_sf"/>
</dbReference>
<dbReference type="SUPFAM" id="SSF53335">
    <property type="entry name" value="S-adenosyl-L-methionine-dependent methyltransferases"/>
    <property type="match status" value="1"/>
</dbReference>
<organism evidence="2 3">
    <name type="scientific">Letharia columbiana</name>
    <dbReference type="NCBI Taxonomy" id="112416"/>
    <lineage>
        <taxon>Eukaryota</taxon>
        <taxon>Fungi</taxon>
        <taxon>Dikarya</taxon>
        <taxon>Ascomycota</taxon>
        <taxon>Pezizomycotina</taxon>
        <taxon>Lecanoromycetes</taxon>
        <taxon>OSLEUM clade</taxon>
        <taxon>Lecanoromycetidae</taxon>
        <taxon>Lecanorales</taxon>
        <taxon>Lecanorineae</taxon>
        <taxon>Parmeliaceae</taxon>
        <taxon>Letharia</taxon>
    </lineage>
</organism>
<dbReference type="Pfam" id="PF13649">
    <property type="entry name" value="Methyltransf_25"/>
    <property type="match status" value="1"/>
</dbReference>
<proteinExistence type="predicted"/>
<evidence type="ECO:0000313" key="2">
    <source>
        <dbReference type="EMBL" id="KAF6223854.1"/>
    </source>
</evidence>
<dbReference type="EMBL" id="JACCJC010000130">
    <property type="protein sequence ID" value="KAF6223854.1"/>
    <property type="molecule type" value="Genomic_DNA"/>
</dbReference>
<dbReference type="AlphaFoldDB" id="A0A8H6CII6"/>
<reference evidence="2 3" key="1">
    <citation type="journal article" date="2020" name="Genomics">
        <title>Complete, high-quality genomes from long-read metagenomic sequencing of two wolf lichen thalli reveals enigmatic genome architecture.</title>
        <authorList>
            <person name="McKenzie S.K."/>
            <person name="Walston R.F."/>
            <person name="Allen J.L."/>
        </authorList>
    </citation>
    <scope>NUCLEOTIDE SEQUENCE [LARGE SCALE GENOMIC DNA]</scope>
    <source>
        <strain evidence="2">WasteWater2</strain>
    </source>
</reference>
<dbReference type="InterPro" id="IPR041698">
    <property type="entry name" value="Methyltransf_25"/>
</dbReference>
<dbReference type="PANTHER" id="PTHR43591:SF96">
    <property type="entry name" value="PUTATIVE-RELATED"/>
    <property type="match status" value="1"/>
</dbReference>
<dbReference type="OrthoDB" id="417697at2759"/>
<evidence type="ECO:0000259" key="1">
    <source>
        <dbReference type="Pfam" id="PF13649"/>
    </source>
</evidence>
<accession>A0A8H6CII6</accession>
<evidence type="ECO:0000313" key="3">
    <source>
        <dbReference type="Proteomes" id="UP000578531"/>
    </source>
</evidence>
<dbReference type="PANTHER" id="PTHR43591">
    <property type="entry name" value="METHYLTRANSFERASE"/>
    <property type="match status" value="1"/>
</dbReference>
<comment type="caution">
    <text evidence="2">The sequence shown here is derived from an EMBL/GenBank/DDBJ whole genome shotgun (WGS) entry which is preliminary data.</text>
</comment>
<dbReference type="RefSeq" id="XP_037158166.1">
    <property type="nucleotide sequence ID" value="XM_037314924.1"/>
</dbReference>
<name>A0A8H6CII6_9LECA</name>
<dbReference type="CDD" id="cd02440">
    <property type="entry name" value="AdoMet_MTases"/>
    <property type="match status" value="1"/>
</dbReference>
<feature type="domain" description="Methyltransferase" evidence="1">
    <location>
        <begin position="57"/>
        <end position="151"/>
    </location>
</feature>
<protein>
    <recommendedName>
        <fullName evidence="1">Methyltransferase domain-containing protein</fullName>
    </recommendedName>
</protein>
<sequence length="276" mass="31702">MSNSNTSSEDPYMLGRNYYASARLAMLHLLIHAQFGFLLHPSIKLPSAIKDQEQLRIADVGTGTGIWIGELTRELPQAHIDGYDISDEQYPPQEWYGPNVSLSKLDIFKPLPKELEGKYDVVHLRFFMTIASDDNVQVVVNNLKGMLKPGGCLQWVERDWMSKFPEKAEKSDDPHTQVTCYHRSLFPEVRWINSLPAQFEQCGLEVLDYVTQAPLPVYRKPWNEDCLIGWAAIGDVIKNQEDKKWYRERLAEAAENARKGWYVDWELVVCVGRKDG</sequence>
<dbReference type="Gene3D" id="3.40.50.150">
    <property type="entry name" value="Vaccinia Virus protein VP39"/>
    <property type="match status" value="1"/>
</dbReference>
<dbReference type="GeneID" id="59294727"/>
<dbReference type="Proteomes" id="UP000578531">
    <property type="component" value="Unassembled WGS sequence"/>
</dbReference>
<keyword evidence="3" id="KW-1185">Reference proteome</keyword>